<sequence length="133" mass="14310">MTAVAAAFHRRAELERTRLGMTKMALCDKAGISRVTYDRLATQPTLPLARTVTSLADVLGLDKDEALTLAGLIDAPTPAQVAERRVRAAMVEALRHRLPDVDPAILARVALNMGDILHGLANELFDAAGEDEP</sequence>
<evidence type="ECO:0000313" key="2">
    <source>
        <dbReference type="Proteomes" id="UP000565579"/>
    </source>
</evidence>
<organism evidence="1 2">
    <name type="scientific">Nonomuraea rubra</name>
    <dbReference type="NCBI Taxonomy" id="46180"/>
    <lineage>
        <taxon>Bacteria</taxon>
        <taxon>Bacillati</taxon>
        <taxon>Actinomycetota</taxon>
        <taxon>Actinomycetes</taxon>
        <taxon>Streptosporangiales</taxon>
        <taxon>Streptosporangiaceae</taxon>
        <taxon>Nonomuraea</taxon>
    </lineage>
</organism>
<evidence type="ECO:0000313" key="1">
    <source>
        <dbReference type="EMBL" id="MBB6556189.1"/>
    </source>
</evidence>
<proteinExistence type="predicted"/>
<dbReference type="SUPFAM" id="SSF47413">
    <property type="entry name" value="lambda repressor-like DNA-binding domains"/>
    <property type="match status" value="1"/>
</dbReference>
<dbReference type="Proteomes" id="UP000565579">
    <property type="component" value="Unassembled WGS sequence"/>
</dbReference>
<dbReference type="InterPro" id="IPR001387">
    <property type="entry name" value="Cro/C1-type_HTH"/>
</dbReference>
<dbReference type="CDD" id="cd00093">
    <property type="entry name" value="HTH_XRE"/>
    <property type="match status" value="1"/>
</dbReference>
<accession>A0A7X0P6Y7</accession>
<dbReference type="Gene3D" id="1.10.260.40">
    <property type="entry name" value="lambda repressor-like DNA-binding domains"/>
    <property type="match status" value="1"/>
</dbReference>
<dbReference type="InterPro" id="IPR010982">
    <property type="entry name" value="Lambda_DNA-bd_dom_sf"/>
</dbReference>
<name>A0A7X0P6Y7_9ACTN</name>
<comment type="caution">
    <text evidence="1">The sequence shown here is derived from an EMBL/GenBank/DDBJ whole genome shotgun (WGS) entry which is preliminary data.</text>
</comment>
<dbReference type="AlphaFoldDB" id="A0A7X0P6Y7"/>
<dbReference type="RefSeq" id="WP_185110667.1">
    <property type="nucleotide sequence ID" value="NZ_JACHMI010000001.1"/>
</dbReference>
<dbReference type="GO" id="GO:0003677">
    <property type="term" value="F:DNA binding"/>
    <property type="evidence" value="ECO:0007669"/>
    <property type="project" value="InterPro"/>
</dbReference>
<gene>
    <name evidence="1" type="ORF">HD593_010984</name>
</gene>
<protein>
    <submittedName>
        <fullName evidence="1">Transcriptional regulator with XRE-family HTH domain</fullName>
    </submittedName>
</protein>
<reference evidence="1 2" key="1">
    <citation type="submission" date="2020-08" db="EMBL/GenBank/DDBJ databases">
        <title>Sequencing the genomes of 1000 actinobacteria strains.</title>
        <authorList>
            <person name="Klenk H.-P."/>
        </authorList>
    </citation>
    <scope>NUCLEOTIDE SEQUENCE [LARGE SCALE GENOMIC DNA]</scope>
    <source>
        <strain evidence="1 2">DSM 43768</strain>
    </source>
</reference>
<dbReference type="EMBL" id="JACHMI010000001">
    <property type="protein sequence ID" value="MBB6556189.1"/>
    <property type="molecule type" value="Genomic_DNA"/>
</dbReference>
<keyword evidence="2" id="KW-1185">Reference proteome</keyword>